<evidence type="ECO:0000313" key="2">
    <source>
        <dbReference type="Proteomes" id="UP000574276"/>
    </source>
</evidence>
<comment type="caution">
    <text evidence="1">The sequence shown here is derived from an EMBL/GenBank/DDBJ whole genome shotgun (WGS) entry which is preliminary data.</text>
</comment>
<proteinExistence type="predicted"/>
<keyword evidence="2" id="KW-1185">Reference proteome</keyword>
<name>A0A839JZX8_9FIRM</name>
<evidence type="ECO:0008006" key="3">
    <source>
        <dbReference type="Google" id="ProtNLM"/>
    </source>
</evidence>
<accession>A0A839JZX8</accession>
<reference evidence="1 2" key="1">
    <citation type="submission" date="2020-07" db="EMBL/GenBank/DDBJ databases">
        <title>Characterization and genome sequencing of isolate MD1, a novel member within the family Lachnospiraceae.</title>
        <authorList>
            <person name="Rettenmaier R."/>
            <person name="Di Bello L."/>
            <person name="Zinser C."/>
            <person name="Scheitz K."/>
            <person name="Liebl W."/>
            <person name="Zverlov V."/>
        </authorList>
    </citation>
    <scope>NUCLEOTIDE SEQUENCE [LARGE SCALE GENOMIC DNA]</scope>
    <source>
        <strain evidence="1 2">MD1</strain>
    </source>
</reference>
<organism evidence="1 2">
    <name type="scientific">Variimorphobacter saccharofermentans</name>
    <dbReference type="NCBI Taxonomy" id="2755051"/>
    <lineage>
        <taxon>Bacteria</taxon>
        <taxon>Bacillati</taxon>
        <taxon>Bacillota</taxon>
        <taxon>Clostridia</taxon>
        <taxon>Lachnospirales</taxon>
        <taxon>Lachnospiraceae</taxon>
        <taxon>Variimorphobacter</taxon>
    </lineage>
</organism>
<sequence length="78" mass="9271">MKSKRIRFESANDLYDFNKEATKCKTEVRIQTKSEAFNFDAKTLLGLFFAMNLSDLEVIYSEEETEFDEFLKRLEVKE</sequence>
<protein>
    <recommendedName>
        <fullName evidence="3">HPr family phosphocarrier protein</fullName>
    </recommendedName>
</protein>
<dbReference type="AlphaFoldDB" id="A0A839JZX8"/>
<evidence type="ECO:0000313" key="1">
    <source>
        <dbReference type="EMBL" id="MBB2182960.1"/>
    </source>
</evidence>
<dbReference type="Proteomes" id="UP000574276">
    <property type="component" value="Unassembled WGS sequence"/>
</dbReference>
<dbReference type="RefSeq" id="WP_228352646.1">
    <property type="nucleotide sequence ID" value="NZ_JACEGA010000001.1"/>
</dbReference>
<dbReference type="EMBL" id="JACEGA010000001">
    <property type="protein sequence ID" value="MBB2182960.1"/>
    <property type="molecule type" value="Genomic_DNA"/>
</dbReference>
<gene>
    <name evidence="1" type="ORF">H0486_08725</name>
</gene>